<feature type="compositionally biased region" description="Polar residues" evidence="1">
    <location>
        <begin position="266"/>
        <end position="276"/>
    </location>
</feature>
<evidence type="ECO:0000313" key="4">
    <source>
        <dbReference type="EMBL" id="GAA2033388.1"/>
    </source>
</evidence>
<feature type="transmembrane region" description="Helical" evidence="2">
    <location>
        <begin position="774"/>
        <end position="792"/>
    </location>
</feature>
<dbReference type="EMBL" id="BAAAQN010000020">
    <property type="protein sequence ID" value="GAA2033388.1"/>
    <property type="molecule type" value="Genomic_DNA"/>
</dbReference>
<name>A0ABN2UDI7_9ACTN</name>
<protein>
    <recommendedName>
        <fullName evidence="6">Gram-positive cocci surface proteins LPxTG domain-containing protein</fullName>
    </recommendedName>
</protein>
<feature type="region of interest" description="Disordered" evidence="1">
    <location>
        <begin position="59"/>
        <end position="85"/>
    </location>
</feature>
<feature type="region of interest" description="Disordered" evidence="1">
    <location>
        <begin position="715"/>
        <end position="768"/>
    </location>
</feature>
<evidence type="ECO:0000256" key="1">
    <source>
        <dbReference type="SAM" id="MobiDB-lite"/>
    </source>
</evidence>
<evidence type="ECO:0008006" key="6">
    <source>
        <dbReference type="Google" id="ProtNLM"/>
    </source>
</evidence>
<accession>A0ABN2UDI7</accession>
<sequence>MRRLVLLLTGLALVTVLASAGTAAHAAPAPLSITYVARSCDNYSQVMANKARNNIQESLRDLGPDSNYSRSEAVSAAKEQAGTPAPPCSPLVGWRFSTGTGYTGKTAATLQLSTATGLMRSDIVTQGSTPELDAAGNDTGRTLAGAVTVQLDPAELDAAGGNRLWVQGGTPSAPLNGMQDQYGFAALRCAQDAVNGDNVETISFPSGARHVFCYYYAITPPPGAGLITVVKKVMPTANGSGTFRFDGNISYADTNNDGVNDFSLTASESQDGSQTFVRGETRPGDEPWTFQEQFTPGWLPPTAPDCTQTAADGGPGTSAITVTSAAEASITLHAGDHVTCVYTDNRAAGPSLLQKVSLNNVGTFGIDVQPPPGSPPLGIPPVVTAQDGVPVTVIGADAVRPGVYTLSEDLPARDVTGFWSLPEAYCDGKKLAVTTTPPDAAHPNGTWQASYDIESPENTRCVLTNHFNPAGTLVVEKVTEGPAGNDTGTFHFQITEHPADRPARPSDMTLRATAITTSPDSPTQAHPDGQILGPAATGLHVDSALSYTVQELLPAPNEFGSWHLVSADCGGRPARVEPVTAAIEVRITPDQPHAACLFTNRFVALTTLDVAKSSSDDSTLRPGAALLSLICSDDTADRLTLAAAHLAAALRQHAFAEDTTCTVGETATGAASGVTVSTSATRTVDDGAPTPLELGSAFEVKAGTHTTIAVLNTLTKKTVPGDPDPGGSTPPPTTTPPPPSKPTPTPTPPPAKPVPPAAKPRPWLPATGMDLRTAASAISLTVTGGVLLAASLKRRRVR</sequence>
<evidence type="ECO:0000313" key="5">
    <source>
        <dbReference type="Proteomes" id="UP001500751"/>
    </source>
</evidence>
<feature type="compositionally biased region" description="Pro residues" evidence="1">
    <location>
        <begin position="728"/>
        <end position="763"/>
    </location>
</feature>
<reference evidence="4 5" key="1">
    <citation type="journal article" date="2019" name="Int. J. Syst. Evol. Microbiol.">
        <title>The Global Catalogue of Microorganisms (GCM) 10K type strain sequencing project: providing services to taxonomists for standard genome sequencing and annotation.</title>
        <authorList>
            <consortium name="The Broad Institute Genomics Platform"/>
            <consortium name="The Broad Institute Genome Sequencing Center for Infectious Disease"/>
            <person name="Wu L."/>
            <person name="Ma J."/>
        </authorList>
    </citation>
    <scope>NUCLEOTIDE SEQUENCE [LARGE SCALE GENOMIC DNA]</scope>
    <source>
        <strain evidence="4 5">JCM 16014</strain>
    </source>
</reference>
<feature type="chain" id="PRO_5045272019" description="Gram-positive cocci surface proteins LPxTG domain-containing protein" evidence="3">
    <location>
        <begin position="27"/>
        <end position="798"/>
    </location>
</feature>
<feature type="compositionally biased region" description="Low complexity" evidence="1">
    <location>
        <begin position="718"/>
        <end position="727"/>
    </location>
</feature>
<keyword evidence="5" id="KW-1185">Reference proteome</keyword>
<dbReference type="RefSeq" id="WP_344666888.1">
    <property type="nucleotide sequence ID" value="NZ_BAAAQN010000020.1"/>
</dbReference>
<gene>
    <name evidence="4" type="ORF">GCM10009839_37200</name>
</gene>
<keyword evidence="2" id="KW-0472">Membrane</keyword>
<organism evidence="4 5">
    <name type="scientific">Catenulispora yoronensis</name>
    <dbReference type="NCBI Taxonomy" id="450799"/>
    <lineage>
        <taxon>Bacteria</taxon>
        <taxon>Bacillati</taxon>
        <taxon>Actinomycetota</taxon>
        <taxon>Actinomycetes</taxon>
        <taxon>Catenulisporales</taxon>
        <taxon>Catenulisporaceae</taxon>
        <taxon>Catenulispora</taxon>
    </lineage>
</organism>
<feature type="region of interest" description="Disordered" evidence="1">
    <location>
        <begin position="266"/>
        <end position="286"/>
    </location>
</feature>
<feature type="signal peptide" evidence="3">
    <location>
        <begin position="1"/>
        <end position="26"/>
    </location>
</feature>
<keyword evidence="3" id="KW-0732">Signal</keyword>
<keyword evidence="2" id="KW-1133">Transmembrane helix</keyword>
<keyword evidence="2" id="KW-0812">Transmembrane</keyword>
<evidence type="ECO:0000256" key="3">
    <source>
        <dbReference type="SAM" id="SignalP"/>
    </source>
</evidence>
<comment type="caution">
    <text evidence="4">The sequence shown here is derived from an EMBL/GenBank/DDBJ whole genome shotgun (WGS) entry which is preliminary data.</text>
</comment>
<dbReference type="Proteomes" id="UP001500751">
    <property type="component" value="Unassembled WGS sequence"/>
</dbReference>
<proteinExistence type="predicted"/>
<evidence type="ECO:0000256" key="2">
    <source>
        <dbReference type="SAM" id="Phobius"/>
    </source>
</evidence>